<protein>
    <submittedName>
        <fullName evidence="1">Uncharacterized protein</fullName>
    </submittedName>
</protein>
<organism evidence="1 2">
    <name type="scientific">Cupriavidus necator (strain ATCC 43291 / DSM 13513 / CCUG 52238 / LMG 8453 / N-1)</name>
    <name type="common">Ralstonia eutropha</name>
    <dbReference type="NCBI Taxonomy" id="1042878"/>
    <lineage>
        <taxon>Bacteria</taxon>
        <taxon>Pseudomonadati</taxon>
        <taxon>Pseudomonadota</taxon>
        <taxon>Betaproteobacteria</taxon>
        <taxon>Burkholderiales</taxon>
        <taxon>Burkholderiaceae</taxon>
        <taxon>Cupriavidus</taxon>
    </lineage>
</organism>
<dbReference type="AlphaFoldDB" id="G0ES84"/>
<proteinExistence type="predicted"/>
<dbReference type="Proteomes" id="UP000006798">
    <property type="component" value="Chromosome 1"/>
</dbReference>
<accession>G0ES84</accession>
<dbReference type="EMBL" id="CP002877">
    <property type="protein sequence ID" value="AEI76702.1"/>
    <property type="molecule type" value="Genomic_DNA"/>
</dbReference>
<gene>
    <name evidence="1" type="ordered locus">CNE_1c13530</name>
</gene>
<dbReference type="HOGENOM" id="CLU_1892730_0_0_4"/>
<evidence type="ECO:0000313" key="1">
    <source>
        <dbReference type="EMBL" id="AEI76702.1"/>
    </source>
</evidence>
<evidence type="ECO:0000313" key="2">
    <source>
        <dbReference type="Proteomes" id="UP000006798"/>
    </source>
</evidence>
<sequence>MATLDTGVDTWVSPTLKSSFYHKDESVQGDLVTDAGYLPNLKNPKLGVVKWDGDWEHQVLIIHNGVTEAFDIVLDESKVNKLAFDFQEGGTVFVNFRVQAHPDETTTAKLLSLLGQEVHMSLHFDEPATLKEAA</sequence>
<dbReference type="GeneID" id="34309763"/>
<name>G0ES84_CUPNN</name>
<dbReference type="RefSeq" id="WP_013956346.1">
    <property type="nucleotide sequence ID" value="NC_015726.1"/>
</dbReference>
<reference evidence="1 2" key="1">
    <citation type="journal article" date="2011" name="J. Bacteriol.">
        <title>Complete genome sequence of the type strain Cupriavidus necator N-1.</title>
        <authorList>
            <person name="Poehlein A."/>
            <person name="Kusian B."/>
            <person name="Friedrich B."/>
            <person name="Daniel R."/>
            <person name="Bowien B."/>
        </authorList>
    </citation>
    <scope>NUCLEOTIDE SEQUENCE [LARGE SCALE GENOMIC DNA]</scope>
    <source>
        <strain evidence="2">ATCC 43291 / DSM 13513 / CCUG 52238 / LMG 8453 / N-1</strain>
    </source>
</reference>
<dbReference type="KEGG" id="cnc:CNE_1c13530"/>